<dbReference type="KEGG" id="cliz:G7Y31_10085"/>
<gene>
    <name evidence="2" type="ORF">G7Y31_05475</name>
    <name evidence="1" type="ORF">G7Y31_10085</name>
</gene>
<dbReference type="EMBL" id="CP064954">
    <property type="protein sequence ID" value="QPK78863.1"/>
    <property type="molecule type" value="Genomic_DNA"/>
</dbReference>
<name>A0A7T0KDM8_9CORY</name>
<reference evidence="1 3" key="1">
    <citation type="submission" date="2020-11" db="EMBL/GenBank/DDBJ databases">
        <title>Corynebacterium sp. ZJ-599.</title>
        <authorList>
            <person name="Zhou J."/>
        </authorList>
    </citation>
    <scope>NUCLEOTIDE SEQUENCE [LARGE SCALE GENOMIC DNA]</scope>
    <source>
        <strain evidence="1 3">ZJ-599</strain>
    </source>
</reference>
<evidence type="ECO:0000313" key="3">
    <source>
        <dbReference type="Proteomes" id="UP000594681"/>
    </source>
</evidence>
<organism evidence="1 3">
    <name type="scientific">Corynebacterium lizhenjunii</name>
    <dbReference type="NCBI Taxonomy" id="2709394"/>
    <lineage>
        <taxon>Bacteria</taxon>
        <taxon>Bacillati</taxon>
        <taxon>Actinomycetota</taxon>
        <taxon>Actinomycetes</taxon>
        <taxon>Mycobacteriales</taxon>
        <taxon>Corynebacteriaceae</taxon>
        <taxon>Corynebacterium</taxon>
    </lineage>
</organism>
<evidence type="ECO:0000313" key="2">
    <source>
        <dbReference type="EMBL" id="QPK80135.1"/>
    </source>
</evidence>
<sequence>MYFYFCLSAVAVIVVEVCCAGCACFVGVVGWCVPGDALFRMWGVTVKELIIFGLVHTV</sequence>
<dbReference type="EMBL" id="CP064954">
    <property type="protein sequence ID" value="QPK80135.1"/>
    <property type="molecule type" value="Genomic_DNA"/>
</dbReference>
<dbReference type="AlphaFoldDB" id="A0A7T0KDM8"/>
<accession>A0A7T0KDM8</accession>
<dbReference type="RefSeq" id="WP_165007053.1">
    <property type="nucleotide sequence ID" value="NZ_CP064954.1"/>
</dbReference>
<keyword evidence="3" id="KW-1185">Reference proteome</keyword>
<protein>
    <submittedName>
        <fullName evidence="1">Uncharacterized protein</fullName>
    </submittedName>
</protein>
<evidence type="ECO:0000313" key="1">
    <source>
        <dbReference type="EMBL" id="QPK78863.1"/>
    </source>
</evidence>
<dbReference type="Proteomes" id="UP000594681">
    <property type="component" value="Chromosome"/>
</dbReference>
<proteinExistence type="predicted"/>
<dbReference type="KEGG" id="cliz:G7Y31_05475"/>